<reference evidence="1" key="2">
    <citation type="submission" date="2015-06" db="UniProtKB">
        <authorList>
            <consortium name="EnsemblProtists"/>
        </authorList>
    </citation>
    <scope>IDENTIFICATION</scope>
    <source>
        <strain evidence="1">Emoy2</strain>
    </source>
</reference>
<organism evidence="1 2">
    <name type="scientific">Hyaloperonospora arabidopsidis (strain Emoy2)</name>
    <name type="common">Downy mildew agent</name>
    <name type="synonym">Peronospora arabidopsidis</name>
    <dbReference type="NCBI Taxonomy" id="559515"/>
    <lineage>
        <taxon>Eukaryota</taxon>
        <taxon>Sar</taxon>
        <taxon>Stramenopiles</taxon>
        <taxon>Oomycota</taxon>
        <taxon>Peronosporomycetes</taxon>
        <taxon>Peronosporales</taxon>
        <taxon>Peronosporaceae</taxon>
        <taxon>Hyaloperonospora</taxon>
    </lineage>
</organism>
<evidence type="ECO:0000313" key="1">
    <source>
        <dbReference type="EnsemblProtists" id="HpaP814373"/>
    </source>
</evidence>
<dbReference type="VEuPathDB" id="FungiDB:HpaG814373"/>
<evidence type="ECO:0000313" key="2">
    <source>
        <dbReference type="Proteomes" id="UP000011713"/>
    </source>
</evidence>
<accession>M4C5J7</accession>
<reference evidence="2" key="1">
    <citation type="journal article" date="2010" name="Science">
        <title>Signatures of adaptation to obligate biotrophy in the Hyaloperonospora arabidopsidis genome.</title>
        <authorList>
            <person name="Baxter L."/>
            <person name="Tripathy S."/>
            <person name="Ishaque N."/>
            <person name="Boot N."/>
            <person name="Cabral A."/>
            <person name="Kemen E."/>
            <person name="Thines M."/>
            <person name="Ah-Fong A."/>
            <person name="Anderson R."/>
            <person name="Badejoko W."/>
            <person name="Bittner-Eddy P."/>
            <person name="Boore J.L."/>
            <person name="Chibucos M.C."/>
            <person name="Coates M."/>
            <person name="Dehal P."/>
            <person name="Delehaunty K."/>
            <person name="Dong S."/>
            <person name="Downton P."/>
            <person name="Dumas B."/>
            <person name="Fabro G."/>
            <person name="Fronick C."/>
            <person name="Fuerstenberg S.I."/>
            <person name="Fulton L."/>
            <person name="Gaulin E."/>
            <person name="Govers F."/>
            <person name="Hughes L."/>
            <person name="Humphray S."/>
            <person name="Jiang R.H."/>
            <person name="Judelson H."/>
            <person name="Kamoun S."/>
            <person name="Kyung K."/>
            <person name="Meijer H."/>
            <person name="Minx P."/>
            <person name="Morris P."/>
            <person name="Nelson J."/>
            <person name="Phuntumart V."/>
            <person name="Qutob D."/>
            <person name="Rehmany A."/>
            <person name="Rougon-Cardoso A."/>
            <person name="Ryden P."/>
            <person name="Torto-Alalibo T."/>
            <person name="Studholme D."/>
            <person name="Wang Y."/>
            <person name="Win J."/>
            <person name="Wood J."/>
            <person name="Clifton S.W."/>
            <person name="Rogers J."/>
            <person name="Van den Ackerveken G."/>
            <person name="Jones J.D."/>
            <person name="McDowell J.M."/>
            <person name="Beynon J."/>
            <person name="Tyler B.M."/>
        </authorList>
    </citation>
    <scope>NUCLEOTIDE SEQUENCE [LARGE SCALE GENOMIC DNA]</scope>
    <source>
        <strain evidence="2">Emoy2</strain>
    </source>
</reference>
<protein>
    <submittedName>
        <fullName evidence="1">Uncharacterized protein</fullName>
    </submittedName>
</protein>
<dbReference type="AlphaFoldDB" id="M4C5J7"/>
<proteinExistence type="predicted"/>
<name>M4C5J7_HYAAE</name>
<sequence>MRRVERLELRHAVAHDAKHERRVRRVGPKVRDGRGVFGPCAVCSRGAARFFRRRASRQERLDSDGNVSPQRFRAWWVLEKVQERPKSFARRPVGRVELGEALDLDDLFARRFRVRHALGRVHDRVGCGGKRASETTPLLRVTM</sequence>
<dbReference type="Proteomes" id="UP000011713">
    <property type="component" value="Unassembled WGS sequence"/>
</dbReference>
<dbReference type="EnsemblProtists" id="HpaT814373">
    <property type="protein sequence ID" value="HpaP814373"/>
    <property type="gene ID" value="HpaG814373"/>
</dbReference>
<dbReference type="InParanoid" id="M4C5J7"/>
<dbReference type="EMBL" id="JH599853">
    <property type="status" value="NOT_ANNOTATED_CDS"/>
    <property type="molecule type" value="Genomic_DNA"/>
</dbReference>
<dbReference type="HOGENOM" id="CLU_1809888_0_0_1"/>
<keyword evidence="2" id="KW-1185">Reference proteome</keyword>